<evidence type="ECO:0000313" key="3">
    <source>
        <dbReference type="EMBL" id="RMX41374.1"/>
    </source>
</evidence>
<evidence type="ECO:0000259" key="2">
    <source>
        <dbReference type="PROSITE" id="PS50026"/>
    </source>
</evidence>
<dbReference type="SUPFAM" id="SSF57196">
    <property type="entry name" value="EGF/Laminin"/>
    <property type="match status" value="1"/>
</dbReference>
<dbReference type="EMBL" id="RCHS01003501">
    <property type="protein sequence ID" value="RMX41374.1"/>
    <property type="molecule type" value="Genomic_DNA"/>
</dbReference>
<dbReference type="SMART" id="SM00181">
    <property type="entry name" value="EGF"/>
    <property type="match status" value="1"/>
</dbReference>
<keyword evidence="1" id="KW-0245">EGF-like domain</keyword>
<keyword evidence="4" id="KW-1185">Reference proteome</keyword>
<dbReference type="Gene3D" id="2.10.25.10">
    <property type="entry name" value="Laminin"/>
    <property type="match status" value="1"/>
</dbReference>
<sequence>MSNAPSQSPCLSKPCRNNSSCRALYQLNDFWCECQANYSGRYCEKWLVEIPGDVCMYGKGDKPGVFFTPMAGKIYSTRLVHISGKVSCTPEDESNWGYHSFIDTILTDKDDHVVFPEDQIANYYELPGFTGNSPELVLTFTSPLVVNAGQEYRLWYWEDLVNDTEEDNKPGSSCMKVIYLFSD</sequence>
<dbReference type="Pfam" id="PF00008">
    <property type="entry name" value="EGF"/>
    <property type="match status" value="1"/>
</dbReference>
<name>A0A3M6TJF2_POCDA</name>
<comment type="caution">
    <text evidence="1">Lacks conserved residue(s) required for the propagation of feature annotation.</text>
</comment>
<dbReference type="PROSITE" id="PS00022">
    <property type="entry name" value="EGF_1"/>
    <property type="match status" value="1"/>
</dbReference>
<comment type="caution">
    <text evidence="3">The sequence shown here is derived from an EMBL/GenBank/DDBJ whole genome shotgun (WGS) entry which is preliminary data.</text>
</comment>
<proteinExistence type="predicted"/>
<gene>
    <name evidence="3" type="ORF">pdam_00012776</name>
</gene>
<dbReference type="PROSITE" id="PS50026">
    <property type="entry name" value="EGF_3"/>
    <property type="match status" value="1"/>
</dbReference>
<evidence type="ECO:0000313" key="4">
    <source>
        <dbReference type="Proteomes" id="UP000275408"/>
    </source>
</evidence>
<feature type="disulfide bond" evidence="1">
    <location>
        <begin position="34"/>
        <end position="43"/>
    </location>
</feature>
<evidence type="ECO:0000256" key="1">
    <source>
        <dbReference type="PROSITE-ProRule" id="PRU00076"/>
    </source>
</evidence>
<dbReference type="AlphaFoldDB" id="A0A3M6TJF2"/>
<accession>A0A3M6TJF2</accession>
<keyword evidence="1" id="KW-1015">Disulfide bond</keyword>
<protein>
    <recommendedName>
        <fullName evidence="2">EGF-like domain-containing protein</fullName>
    </recommendedName>
</protein>
<dbReference type="InterPro" id="IPR000742">
    <property type="entry name" value="EGF"/>
</dbReference>
<reference evidence="3 4" key="1">
    <citation type="journal article" date="2018" name="Sci. Rep.">
        <title>Comparative analysis of the Pocillopora damicornis genome highlights role of immune system in coral evolution.</title>
        <authorList>
            <person name="Cunning R."/>
            <person name="Bay R.A."/>
            <person name="Gillette P."/>
            <person name="Baker A.C."/>
            <person name="Traylor-Knowles N."/>
        </authorList>
    </citation>
    <scope>NUCLEOTIDE SEQUENCE [LARGE SCALE GENOMIC DNA]</scope>
    <source>
        <strain evidence="3">RSMAS</strain>
        <tissue evidence="3">Whole animal</tissue>
    </source>
</reference>
<feature type="disulfide bond" evidence="1">
    <location>
        <begin position="15"/>
        <end position="32"/>
    </location>
</feature>
<dbReference type="OrthoDB" id="5970633at2759"/>
<dbReference type="Proteomes" id="UP000275408">
    <property type="component" value="Unassembled WGS sequence"/>
</dbReference>
<organism evidence="3 4">
    <name type="scientific">Pocillopora damicornis</name>
    <name type="common">Cauliflower coral</name>
    <name type="synonym">Millepora damicornis</name>
    <dbReference type="NCBI Taxonomy" id="46731"/>
    <lineage>
        <taxon>Eukaryota</taxon>
        <taxon>Metazoa</taxon>
        <taxon>Cnidaria</taxon>
        <taxon>Anthozoa</taxon>
        <taxon>Hexacorallia</taxon>
        <taxon>Scleractinia</taxon>
        <taxon>Astrocoeniina</taxon>
        <taxon>Pocilloporidae</taxon>
        <taxon>Pocillopora</taxon>
    </lineage>
</organism>
<feature type="domain" description="EGF-like" evidence="2">
    <location>
        <begin position="6"/>
        <end position="44"/>
    </location>
</feature>